<gene>
    <name evidence="1" type="ORF">ACFO8M_22725</name>
</gene>
<reference evidence="2" key="1">
    <citation type="journal article" date="2019" name="Int. J. Syst. Evol. Microbiol.">
        <title>The Global Catalogue of Microorganisms (GCM) 10K type strain sequencing project: providing services to taxonomists for standard genome sequencing and annotation.</title>
        <authorList>
            <consortium name="The Broad Institute Genomics Platform"/>
            <consortium name="The Broad Institute Genome Sequencing Center for Infectious Disease"/>
            <person name="Wu L."/>
            <person name="Ma J."/>
        </authorList>
    </citation>
    <scope>NUCLEOTIDE SEQUENCE [LARGE SCALE GENOMIC DNA]</scope>
    <source>
        <strain evidence="2">CGMCC 4.7396</strain>
    </source>
</reference>
<protein>
    <recommendedName>
        <fullName evidence="3">DUF3303 domain-containing protein</fullName>
    </recommendedName>
</protein>
<keyword evidence="2" id="KW-1185">Reference proteome</keyword>
<name>A0ABV7Q3D1_9ACTN</name>
<proteinExistence type="predicted"/>
<dbReference type="Proteomes" id="UP001595712">
    <property type="component" value="Unassembled WGS sequence"/>
</dbReference>
<accession>A0ABV7Q3D1</accession>
<comment type="caution">
    <text evidence="1">The sequence shown here is derived from an EMBL/GenBank/DDBJ whole genome shotgun (WGS) entry which is preliminary data.</text>
</comment>
<evidence type="ECO:0008006" key="3">
    <source>
        <dbReference type="Google" id="ProtNLM"/>
    </source>
</evidence>
<dbReference type="RefSeq" id="WP_387979860.1">
    <property type="nucleotide sequence ID" value="NZ_JBHRWO010000021.1"/>
</dbReference>
<organism evidence="1 2">
    <name type="scientific">Glycomyces rhizosphaerae</name>
    <dbReference type="NCBI Taxonomy" id="2054422"/>
    <lineage>
        <taxon>Bacteria</taxon>
        <taxon>Bacillati</taxon>
        <taxon>Actinomycetota</taxon>
        <taxon>Actinomycetes</taxon>
        <taxon>Glycomycetales</taxon>
        <taxon>Glycomycetaceae</taxon>
        <taxon>Glycomyces</taxon>
    </lineage>
</organism>
<evidence type="ECO:0000313" key="1">
    <source>
        <dbReference type="EMBL" id="MFC3495312.1"/>
    </source>
</evidence>
<evidence type="ECO:0000313" key="2">
    <source>
        <dbReference type="Proteomes" id="UP001595712"/>
    </source>
</evidence>
<dbReference type="EMBL" id="JBHRWO010000021">
    <property type="protein sequence ID" value="MFC3495312.1"/>
    <property type="molecule type" value="Genomic_DNA"/>
</dbReference>
<sequence length="99" mass="11229">MRFCLKVRIPVEAGNDAIMNGKVQPAFKELFDRLQPEAVYFITLDGARGMEVFFDMKEPSQIPTIVEPLFQQLNAKIELLPAMNLDDLMAGLKQAEESR</sequence>